<accession>A0A0F9GBV2</accession>
<organism evidence="1">
    <name type="scientific">marine sediment metagenome</name>
    <dbReference type="NCBI Taxonomy" id="412755"/>
    <lineage>
        <taxon>unclassified sequences</taxon>
        <taxon>metagenomes</taxon>
        <taxon>ecological metagenomes</taxon>
    </lineage>
</organism>
<gene>
    <name evidence="1" type="ORF">LCGC14_1929650</name>
</gene>
<protein>
    <submittedName>
        <fullName evidence="1">Uncharacterized protein</fullName>
    </submittedName>
</protein>
<sequence length="99" mass="10501">MSTASEADIERATPEPCGCQWLSECCGAAPHAASPDVDTGTQAGICGQCQDHTGFEKSEENTWKFKGATTYGDDADGNRGVPLRAWECRECGNEVEVTG</sequence>
<proteinExistence type="predicted"/>
<dbReference type="EMBL" id="LAZR01020700">
    <property type="protein sequence ID" value="KKL87946.1"/>
    <property type="molecule type" value="Genomic_DNA"/>
</dbReference>
<dbReference type="AlphaFoldDB" id="A0A0F9GBV2"/>
<comment type="caution">
    <text evidence="1">The sequence shown here is derived from an EMBL/GenBank/DDBJ whole genome shotgun (WGS) entry which is preliminary data.</text>
</comment>
<reference evidence="1" key="1">
    <citation type="journal article" date="2015" name="Nature">
        <title>Complex archaea that bridge the gap between prokaryotes and eukaryotes.</title>
        <authorList>
            <person name="Spang A."/>
            <person name="Saw J.H."/>
            <person name="Jorgensen S.L."/>
            <person name="Zaremba-Niedzwiedzka K."/>
            <person name="Martijn J."/>
            <person name="Lind A.E."/>
            <person name="van Eijk R."/>
            <person name="Schleper C."/>
            <person name="Guy L."/>
            <person name="Ettema T.J."/>
        </authorList>
    </citation>
    <scope>NUCLEOTIDE SEQUENCE</scope>
</reference>
<name>A0A0F9GBV2_9ZZZZ</name>
<evidence type="ECO:0000313" key="1">
    <source>
        <dbReference type="EMBL" id="KKL87946.1"/>
    </source>
</evidence>